<reference evidence="5" key="1">
    <citation type="journal article" date="2023" name="Genome Biol. Evol.">
        <title>First Whole Genome Sequence and Flow Cytometry Genome Size Data for the Lichen-Forming Fungus Ramalina farinacea (Ascomycota).</title>
        <authorList>
            <person name="Llewellyn T."/>
            <person name="Mian S."/>
            <person name="Hill R."/>
            <person name="Leitch I.J."/>
            <person name="Gaya E."/>
        </authorList>
    </citation>
    <scope>NUCLEOTIDE SEQUENCE</scope>
    <source>
        <strain evidence="5">LIQ254RAFAR</strain>
    </source>
</reference>
<comment type="pathway">
    <text evidence="1">Secondary metabolite biosynthesis.</text>
</comment>
<dbReference type="PANTHER" id="PTHR35897:SF1">
    <property type="entry name" value="METHYLTRANSFERASE AUSD"/>
    <property type="match status" value="1"/>
</dbReference>
<comment type="similarity">
    <text evidence="4">Belongs to the class I-like SAM-binding methyltransferase superfamily.</text>
</comment>
<proteinExistence type="inferred from homology"/>
<comment type="caution">
    <text evidence="5">The sequence shown here is derived from an EMBL/GenBank/DDBJ whole genome shotgun (WGS) entry which is preliminary data.</text>
</comment>
<dbReference type="InterPro" id="IPR051654">
    <property type="entry name" value="Meroterpenoid_MTases"/>
</dbReference>
<dbReference type="SUPFAM" id="SSF53335">
    <property type="entry name" value="S-adenosyl-L-methionine-dependent methyltransferases"/>
    <property type="match status" value="1"/>
</dbReference>
<organism evidence="5 6">
    <name type="scientific">Ramalina farinacea</name>
    <dbReference type="NCBI Taxonomy" id="258253"/>
    <lineage>
        <taxon>Eukaryota</taxon>
        <taxon>Fungi</taxon>
        <taxon>Dikarya</taxon>
        <taxon>Ascomycota</taxon>
        <taxon>Pezizomycotina</taxon>
        <taxon>Lecanoromycetes</taxon>
        <taxon>OSLEUM clade</taxon>
        <taxon>Lecanoromycetidae</taxon>
        <taxon>Lecanorales</taxon>
        <taxon>Lecanorineae</taxon>
        <taxon>Ramalinaceae</taxon>
        <taxon>Ramalina</taxon>
    </lineage>
</organism>
<accession>A0AA43TYQ8</accession>
<keyword evidence="3" id="KW-0949">S-adenosyl-L-methionine</keyword>
<evidence type="ECO:0000313" key="6">
    <source>
        <dbReference type="Proteomes" id="UP001161017"/>
    </source>
</evidence>
<dbReference type="GO" id="GO:0016740">
    <property type="term" value="F:transferase activity"/>
    <property type="evidence" value="ECO:0007669"/>
    <property type="project" value="UniProtKB-KW"/>
</dbReference>
<dbReference type="Proteomes" id="UP001161017">
    <property type="component" value="Unassembled WGS sequence"/>
</dbReference>
<dbReference type="Gene3D" id="3.40.50.150">
    <property type="entry name" value="Vaccinia Virus protein VP39"/>
    <property type="match status" value="1"/>
</dbReference>
<dbReference type="PANTHER" id="PTHR35897">
    <property type="entry name" value="METHYLTRANSFERASE AUSD"/>
    <property type="match status" value="1"/>
</dbReference>
<evidence type="ECO:0000256" key="4">
    <source>
        <dbReference type="ARBA" id="ARBA00038314"/>
    </source>
</evidence>
<evidence type="ECO:0000313" key="5">
    <source>
        <dbReference type="EMBL" id="MDI1491220.1"/>
    </source>
</evidence>
<evidence type="ECO:0000256" key="2">
    <source>
        <dbReference type="ARBA" id="ARBA00022679"/>
    </source>
</evidence>
<keyword evidence="2" id="KW-0808">Transferase</keyword>
<sequence length="278" mass="31175">MGEEGAWYFGKVDSIAEEGRDLLENYSGVPAAQVIEHVVNIRDKAYKVFPWPCIGRVSFLNNKLAKMSYASKILPKLNKGATFLDAGCCFGQQLRYLNYYDHISPSRLYAFDYEPEFIGLGYDLFRDKPKFQGHMVGGDMLAPLSSPQNADLEALSIQGAIDVISVASVLHGWDYDDQLKAAINLVAFSRPEPGSLITGDLLGSLKAGSYPLPSELGSHYRHNIESFKAFWKEVGERTETRWDVEATFVGSQAIKDNEKSKYVDQDTRMIQFCCEKLE</sequence>
<name>A0AA43TYQ8_9LECA</name>
<evidence type="ECO:0000256" key="1">
    <source>
        <dbReference type="ARBA" id="ARBA00005179"/>
    </source>
</evidence>
<evidence type="ECO:0000256" key="3">
    <source>
        <dbReference type="ARBA" id="ARBA00022691"/>
    </source>
</evidence>
<dbReference type="InterPro" id="IPR029063">
    <property type="entry name" value="SAM-dependent_MTases_sf"/>
</dbReference>
<protein>
    <recommendedName>
        <fullName evidence="7">Methyltransferase type 11 domain-containing protein</fullName>
    </recommendedName>
</protein>
<dbReference type="AlphaFoldDB" id="A0AA43TYQ8"/>
<dbReference type="EMBL" id="JAPUFD010000014">
    <property type="protein sequence ID" value="MDI1491220.1"/>
    <property type="molecule type" value="Genomic_DNA"/>
</dbReference>
<keyword evidence="6" id="KW-1185">Reference proteome</keyword>
<evidence type="ECO:0008006" key="7">
    <source>
        <dbReference type="Google" id="ProtNLM"/>
    </source>
</evidence>
<gene>
    <name evidence="5" type="ORF">OHK93_002427</name>
</gene>